<evidence type="ECO:0000256" key="6">
    <source>
        <dbReference type="SAM" id="MobiDB-lite"/>
    </source>
</evidence>
<evidence type="ECO:0000313" key="9">
    <source>
        <dbReference type="EMBL" id="CTQ43449.1"/>
    </source>
</evidence>
<dbReference type="PROSITE" id="PS51208">
    <property type="entry name" value="AUTOTRANSPORTER"/>
    <property type="match status" value="1"/>
</dbReference>
<dbReference type="STRING" id="187304.B0E33_20935"/>
<feature type="region of interest" description="Disordered" evidence="6">
    <location>
        <begin position="1015"/>
        <end position="1034"/>
    </location>
</feature>
<evidence type="ECO:0000256" key="3">
    <source>
        <dbReference type="ARBA" id="ARBA00022490"/>
    </source>
</evidence>
<dbReference type="PANTHER" id="PTHR37833:SF1">
    <property type="entry name" value="SIGNAL PEPTIDE PROTEIN"/>
    <property type="match status" value="1"/>
</dbReference>
<feature type="transmembrane region" description="Helical" evidence="7">
    <location>
        <begin position="18"/>
        <end position="36"/>
    </location>
</feature>
<dbReference type="InterPro" id="IPR036709">
    <property type="entry name" value="Autotransporte_beta_dom_sf"/>
</dbReference>
<dbReference type="EMBL" id="CXST01000001">
    <property type="protein sequence ID" value="CTQ43449.1"/>
    <property type="molecule type" value="Genomic_DNA"/>
</dbReference>
<dbReference type="NCBIfam" id="NF012200">
    <property type="entry name" value="choice_anch_D"/>
    <property type="match status" value="5"/>
</dbReference>
<evidence type="ECO:0000259" key="8">
    <source>
        <dbReference type="PROSITE" id="PS51208"/>
    </source>
</evidence>
<dbReference type="InterPro" id="IPR013783">
    <property type="entry name" value="Ig-like_fold"/>
</dbReference>
<keyword evidence="5" id="KW-0966">Cell projection</keyword>
<keyword evidence="3" id="KW-0963">Cytoplasm</keyword>
<keyword evidence="4" id="KW-0969">Cilium</keyword>
<evidence type="ECO:0000256" key="2">
    <source>
        <dbReference type="ARBA" id="ARBA00004496"/>
    </source>
</evidence>
<evidence type="ECO:0000256" key="4">
    <source>
        <dbReference type="ARBA" id="ARBA00023069"/>
    </source>
</evidence>
<dbReference type="PANTHER" id="PTHR37833">
    <property type="entry name" value="LIPOPROTEIN-RELATED"/>
    <property type="match status" value="1"/>
</dbReference>
<dbReference type="SMART" id="SM00869">
    <property type="entry name" value="Autotransporter"/>
    <property type="match status" value="1"/>
</dbReference>
<keyword evidence="10" id="KW-1185">Reference proteome</keyword>
<sequence length="1655" mass="166879">MICDVWGARLSKAARAGVLLRFVQLAFLMLFLGAVPDDAKAAYTDCPSNSVPLDPLVLNLTLDECTRESGIGPTTADDDWILIQDQGSGSSLTNFDINNGPNDPGNVLSYSVTNGTDTINVTSPGIQTIDCTTTCTITGSYGATGINFTYLDAGSSGEVTPPTTPPTFTQAFAPSTIVANGTSTVTFTINNSANGVDATSLDFTDNLPSGVTVASPSNAATTCTGGTLTATSGSGVISYTGGTAGAGATCTVSADVTSASDGSYVNTTGDLTSSLGNSGTSSATLTVASPEINVQGNGVSIASGDTTPSAADDTEFGSVSVSSGTNPNTFTIQNTGNGTLSLTSVTSSDNAQFAVSGTTAGSIPSLGSVTFTVTFDPSATGLQTSTITIVSSDADESPYTFRVQGTGIAPEIEVQGNGVSIASGDTSPSAADDTDFGSVAVSSGSVANTFTIENTGTDTLTLTSVTSSDNTQFAISGTTSGSIASLGSSTFTVTFDPNAGGNQTATITIVSDDIDEGTYTFTVQGTGIAPEINVQGNGTSIVSGDTTPSAADDTDFGNVSVASGSNANTFTIQNTGTDALTLTSVTSSDNTQFVLSGTTSGSIAALGSATFTVTFDPNALGTQTSTITIESNDPDEGTYTFRVQGTGVAPEINVQGNGTSIASGDTTPSAADDTDFGSVSVSSGTNANVFTIQNTGTDTLTLTSVTSSDNTQFAVSGTTSGSIAALGSVTFTVTFDPNALGTQTSTITIDSNDADEGTYTFRVQGTGTSTPSFTQSFAPATILSGGTSTVSFVINNSANAVAATSLDFTDNLPAGLTVASPANASTTCTGGTITATTGSGVISYTGGTVAAGGSCSLSADVTGSTDGSFANTTGDLTSSLGNSGTSSSTLTVATPEIDVQRPAGNSIADNGTDAQGTVNVGDQQTLVYTIENTGTATLTLTGTPTSASAGNVSVDSISAPGLTTLAGGASTTFTVLYTPTAIGNFSFELDILSDDADEPTYDILVSGTAIGSPEIEVSSSTGNAVSDGGTDTVPGIVMPGTTSTITYTITNTGSAVLNLTTPTVGANVTGTSNVTVNSFTLSSNTVSSGGGTATLAVAYTPTAPGAFGFDFNFANDDADENPFNVSVSGTASGAAAALSVVSGSGQSSEVGTRFEAVLVARATDVNNNAAAGVSVTFTAPAGGASLTFASTGTNTETVTTAADGTATSSVMTANAVASSYNGGGALTPYSVTASATGLSSVSFSLTNDRDASADIQKTKEVIASFVTSRANAIVSGQPDIVSRLTSGPFGRQRGRNGFNFDVTPTSQSGNFQFSLRAFANSLQQGGGTGNSAAMAGAGRGVRAANAEPERYAVFDNFTSSGTMSYTAVGPQVMQDDTLAILSGTNGDAPSGGEGSAEWQSGWDFWAQGTYAITDNNSSNSKTGLFFAGVDYRYKDRAVLGLLGQLDLTEERNGAADTSADGVGWMAGPYAVLRVHQNFYLDGLATYGQSYNTVNALGLFEDDFRTQRFLLQGGLTGDFKLSETTRVSPFARITYYYEEQESYTDTLGRLIPSQDFDLGRLEFGPKVSWDLQLNELLFSPFLSLSGIYDFNKLQDDTPTDATLASSDEDLRARVEAGAGLLVPGRNIQISGEGFYDGIGTSDFRSYGATLNVTIPF</sequence>
<reference evidence="10" key="1">
    <citation type="submission" date="2015-07" db="EMBL/GenBank/DDBJ databases">
        <authorList>
            <person name="Rodrigo-Torres Lidia"/>
            <person name="Arahal R.David."/>
        </authorList>
    </citation>
    <scope>NUCLEOTIDE SEQUENCE [LARGE SCALE GENOMIC DNA]</scope>
    <source>
        <strain evidence="10">CECT 4801</strain>
    </source>
</reference>
<keyword evidence="7" id="KW-0472">Membrane</keyword>
<evidence type="ECO:0000256" key="7">
    <source>
        <dbReference type="SAM" id="Phobius"/>
    </source>
</evidence>
<comment type="subcellular location">
    <subcellularLocation>
        <location evidence="1">Cell projection</location>
        <location evidence="1">Cilium</location>
    </subcellularLocation>
    <subcellularLocation>
        <location evidence="2">Cytoplasm</location>
    </subcellularLocation>
</comment>
<gene>
    <name evidence="9" type="ORF">LAL4801_01887</name>
</gene>
<evidence type="ECO:0000256" key="1">
    <source>
        <dbReference type="ARBA" id="ARBA00004138"/>
    </source>
</evidence>
<proteinExistence type="predicted"/>
<dbReference type="Pfam" id="PF25564">
    <property type="entry name" value="DUF7933"/>
    <property type="match status" value="2"/>
</dbReference>
<keyword evidence="7" id="KW-1133">Transmembrane helix</keyword>
<dbReference type="InterPro" id="IPR057693">
    <property type="entry name" value="DUF7933"/>
</dbReference>
<dbReference type="Pfam" id="PF22544">
    <property type="entry name" value="HYDIN_VesB_CFA65-like_Ig"/>
    <property type="match status" value="5"/>
</dbReference>
<name>A0A0M6Y297_9HYPH</name>
<dbReference type="GO" id="GO:0005737">
    <property type="term" value="C:cytoplasm"/>
    <property type="evidence" value="ECO:0007669"/>
    <property type="project" value="UniProtKB-SubCell"/>
</dbReference>
<dbReference type="Gene3D" id="2.60.40.10">
    <property type="entry name" value="Immunoglobulins"/>
    <property type="match status" value="6"/>
</dbReference>
<dbReference type="Proteomes" id="UP000048926">
    <property type="component" value="Unassembled WGS sequence"/>
</dbReference>
<feature type="domain" description="Autotransporter" evidence="8">
    <location>
        <begin position="1397"/>
        <end position="1655"/>
    </location>
</feature>
<dbReference type="Gene3D" id="2.40.128.130">
    <property type="entry name" value="Autotransporter beta-domain"/>
    <property type="match status" value="1"/>
</dbReference>
<evidence type="ECO:0000313" key="10">
    <source>
        <dbReference type="Proteomes" id="UP000048926"/>
    </source>
</evidence>
<evidence type="ECO:0000256" key="5">
    <source>
        <dbReference type="ARBA" id="ARBA00023273"/>
    </source>
</evidence>
<dbReference type="InterPro" id="IPR017868">
    <property type="entry name" value="Filamin/ABP280_repeat-like"/>
</dbReference>
<dbReference type="InterPro" id="IPR005546">
    <property type="entry name" value="Autotransporte_beta"/>
</dbReference>
<accession>A0A0M6Y297</accession>
<protein>
    <recommendedName>
        <fullName evidence="8">Autotransporter domain-containing protein</fullName>
    </recommendedName>
</protein>
<dbReference type="OrthoDB" id="9773411at2"/>
<organism evidence="9 10">
    <name type="scientific">Roseibium aggregatum</name>
    <dbReference type="NCBI Taxonomy" id="187304"/>
    <lineage>
        <taxon>Bacteria</taxon>
        <taxon>Pseudomonadati</taxon>
        <taxon>Pseudomonadota</taxon>
        <taxon>Alphaproteobacteria</taxon>
        <taxon>Hyphomicrobiales</taxon>
        <taxon>Stappiaceae</taxon>
        <taxon>Roseibium</taxon>
    </lineage>
</organism>
<dbReference type="InterPro" id="IPR053879">
    <property type="entry name" value="HYDIN_VesB_CFA65-like_Ig"/>
</dbReference>
<dbReference type="PROSITE" id="PS50194">
    <property type="entry name" value="FILAMIN_REPEAT"/>
    <property type="match status" value="3"/>
</dbReference>
<dbReference type="SUPFAM" id="SSF103515">
    <property type="entry name" value="Autotransporter"/>
    <property type="match status" value="1"/>
</dbReference>
<keyword evidence="7" id="KW-0812">Transmembrane</keyword>